<keyword evidence="9" id="KW-1185">Reference proteome</keyword>
<dbReference type="PANTHER" id="PTHR43304:SF1">
    <property type="entry name" value="PAC DOMAIN-CONTAINING PROTEIN"/>
    <property type="match status" value="1"/>
</dbReference>
<dbReference type="SUPFAM" id="SSF47384">
    <property type="entry name" value="Homodimeric domain of signal transducing histidine kinase"/>
    <property type="match status" value="1"/>
</dbReference>
<dbReference type="CDD" id="cd00075">
    <property type="entry name" value="HATPase"/>
    <property type="match status" value="1"/>
</dbReference>
<evidence type="ECO:0000256" key="5">
    <source>
        <dbReference type="ARBA" id="ARBA00022777"/>
    </source>
</evidence>
<keyword evidence="5 8" id="KW-0418">Kinase</keyword>
<dbReference type="Pfam" id="PF02518">
    <property type="entry name" value="HATPase_c"/>
    <property type="match status" value="1"/>
</dbReference>
<dbReference type="InterPro" id="IPR003594">
    <property type="entry name" value="HATPase_dom"/>
</dbReference>
<evidence type="ECO:0000256" key="4">
    <source>
        <dbReference type="ARBA" id="ARBA00022679"/>
    </source>
</evidence>
<evidence type="ECO:0000256" key="2">
    <source>
        <dbReference type="ARBA" id="ARBA00012438"/>
    </source>
</evidence>
<dbReference type="CDD" id="cd00082">
    <property type="entry name" value="HisKA"/>
    <property type="match status" value="1"/>
</dbReference>
<organism evidence="8 9">
    <name type="scientific">Pontibacter populi</name>
    <dbReference type="NCBI Taxonomy" id="890055"/>
    <lineage>
        <taxon>Bacteria</taxon>
        <taxon>Pseudomonadati</taxon>
        <taxon>Bacteroidota</taxon>
        <taxon>Cytophagia</taxon>
        <taxon>Cytophagales</taxon>
        <taxon>Hymenobacteraceae</taxon>
        <taxon>Pontibacter</taxon>
    </lineage>
</organism>
<name>A0ABV1RQK5_9BACT</name>
<evidence type="ECO:0000259" key="6">
    <source>
        <dbReference type="PROSITE" id="PS50109"/>
    </source>
</evidence>
<dbReference type="RefSeq" id="WP_350410982.1">
    <property type="nucleotide sequence ID" value="NZ_JBEOKT010000003.1"/>
</dbReference>
<dbReference type="InterPro" id="IPR004358">
    <property type="entry name" value="Sig_transdc_His_kin-like_C"/>
</dbReference>
<dbReference type="EMBL" id="JBEOKT010000003">
    <property type="protein sequence ID" value="MER2996666.1"/>
    <property type="molecule type" value="Genomic_DNA"/>
</dbReference>
<protein>
    <recommendedName>
        <fullName evidence="2">histidine kinase</fullName>
        <ecNumber evidence="2">2.7.13.3</ecNumber>
    </recommendedName>
</protein>
<dbReference type="Gene3D" id="3.30.565.10">
    <property type="entry name" value="Histidine kinase-like ATPase, C-terminal domain"/>
    <property type="match status" value="1"/>
</dbReference>
<dbReference type="InterPro" id="IPR036097">
    <property type="entry name" value="HisK_dim/P_sf"/>
</dbReference>
<dbReference type="PROSITE" id="PS50112">
    <property type="entry name" value="PAS"/>
    <property type="match status" value="1"/>
</dbReference>
<comment type="catalytic activity">
    <reaction evidence="1">
        <text>ATP + protein L-histidine = ADP + protein N-phospho-L-histidine.</text>
        <dbReference type="EC" id="2.7.13.3"/>
    </reaction>
</comment>
<sequence length="512" mass="57176">MTRTIVHIGLHPETLDLLQQAVPFKDVQFCKSELESFKEDSKNLHASHALLIGEEVANPIRLAQDAFTHDKTISVLLVNDSNNYLKIKQALQFSPFIGPTVLCISNETGARMAPIVEDAMQRTAQRRSFAKVKGQLAAGQQFAPNALDRVRTDFTTKVLQEAPIGAVLVSGTGIVFSINNYALNIFGKSEKEVLGQMFSSLFPEHVSFAVKQFVLDGYLSNGKQVFEVIKGESVKYLELSVAPINLETSANYKLVLVNNISESVLAQQRTQAHLQELESLNANLERVNTDLDTFVYTASHDLKSPILNIEGLVSSLEYELGDARSAVALELDHIKRSIGRFKQTVEDLTEVSRIQRSFEQDATLIDLAAIVEEVMQLLDREIKEAGATIDFKNEGLSTVRFHKKNLTSIVYNLINNAIKYRSPDRKPIINIKTWRDKECFCLEVQDNGLGIPEAKRERVFQLFKRMHSHVEGSGVGLYIVKRIVENNGGSIAVESEEGKGTVFILHLKEYTA</sequence>
<dbReference type="InterPro" id="IPR005467">
    <property type="entry name" value="His_kinase_dom"/>
</dbReference>
<keyword evidence="4" id="KW-0808">Transferase</keyword>
<evidence type="ECO:0000313" key="8">
    <source>
        <dbReference type="EMBL" id="MER2996666.1"/>
    </source>
</evidence>
<dbReference type="SUPFAM" id="SSF55874">
    <property type="entry name" value="ATPase domain of HSP90 chaperone/DNA topoisomerase II/histidine kinase"/>
    <property type="match status" value="1"/>
</dbReference>
<gene>
    <name evidence="8" type="ORF">ABS362_03865</name>
</gene>
<evidence type="ECO:0000259" key="7">
    <source>
        <dbReference type="PROSITE" id="PS50112"/>
    </source>
</evidence>
<dbReference type="InterPro" id="IPR000014">
    <property type="entry name" value="PAS"/>
</dbReference>
<dbReference type="InterPro" id="IPR035965">
    <property type="entry name" value="PAS-like_dom_sf"/>
</dbReference>
<feature type="domain" description="Histidine kinase" evidence="6">
    <location>
        <begin position="297"/>
        <end position="511"/>
    </location>
</feature>
<dbReference type="EC" id="2.7.13.3" evidence="2"/>
<accession>A0ABV1RQK5</accession>
<dbReference type="InterPro" id="IPR036890">
    <property type="entry name" value="HATPase_C_sf"/>
</dbReference>
<dbReference type="SMART" id="SM00388">
    <property type="entry name" value="HisKA"/>
    <property type="match status" value="1"/>
</dbReference>
<dbReference type="SUPFAM" id="SSF55785">
    <property type="entry name" value="PYP-like sensor domain (PAS domain)"/>
    <property type="match status" value="1"/>
</dbReference>
<proteinExistence type="predicted"/>
<comment type="caution">
    <text evidence="8">The sequence shown here is derived from an EMBL/GenBank/DDBJ whole genome shotgun (WGS) entry which is preliminary data.</text>
</comment>
<evidence type="ECO:0000313" key="9">
    <source>
        <dbReference type="Proteomes" id="UP001476807"/>
    </source>
</evidence>
<dbReference type="CDD" id="cd00130">
    <property type="entry name" value="PAS"/>
    <property type="match status" value="1"/>
</dbReference>
<keyword evidence="3" id="KW-0597">Phosphoprotein</keyword>
<dbReference type="InterPro" id="IPR052162">
    <property type="entry name" value="Sensor_kinase/Photoreceptor"/>
</dbReference>
<dbReference type="PROSITE" id="PS50109">
    <property type="entry name" value="HIS_KIN"/>
    <property type="match status" value="1"/>
</dbReference>
<dbReference type="NCBIfam" id="TIGR00229">
    <property type="entry name" value="sensory_box"/>
    <property type="match status" value="1"/>
</dbReference>
<dbReference type="SMART" id="SM00387">
    <property type="entry name" value="HATPase_c"/>
    <property type="match status" value="1"/>
</dbReference>
<evidence type="ECO:0000256" key="3">
    <source>
        <dbReference type="ARBA" id="ARBA00022553"/>
    </source>
</evidence>
<dbReference type="Gene3D" id="1.10.287.130">
    <property type="match status" value="1"/>
</dbReference>
<dbReference type="PRINTS" id="PR00344">
    <property type="entry name" value="BCTRLSENSOR"/>
</dbReference>
<evidence type="ECO:0000256" key="1">
    <source>
        <dbReference type="ARBA" id="ARBA00000085"/>
    </source>
</evidence>
<feature type="domain" description="PAS" evidence="7">
    <location>
        <begin position="151"/>
        <end position="222"/>
    </location>
</feature>
<dbReference type="Gene3D" id="3.30.450.20">
    <property type="entry name" value="PAS domain"/>
    <property type="match status" value="1"/>
</dbReference>
<reference evidence="8 9" key="1">
    <citation type="submission" date="2024-06" db="EMBL/GenBank/DDBJ databases">
        <title>Pontibacter populi HYL7-15.</title>
        <authorList>
            <person name="Kim M.K."/>
        </authorList>
    </citation>
    <scope>NUCLEOTIDE SEQUENCE [LARGE SCALE GENOMIC DNA]</scope>
    <source>
        <strain evidence="8 9">HYL7-15</strain>
    </source>
</reference>
<dbReference type="PANTHER" id="PTHR43304">
    <property type="entry name" value="PHYTOCHROME-LIKE PROTEIN CPH1"/>
    <property type="match status" value="1"/>
</dbReference>
<dbReference type="Proteomes" id="UP001476807">
    <property type="component" value="Unassembled WGS sequence"/>
</dbReference>
<dbReference type="GO" id="GO:0016301">
    <property type="term" value="F:kinase activity"/>
    <property type="evidence" value="ECO:0007669"/>
    <property type="project" value="UniProtKB-KW"/>
</dbReference>
<dbReference type="InterPro" id="IPR003661">
    <property type="entry name" value="HisK_dim/P_dom"/>
</dbReference>